<dbReference type="Pfam" id="PF22624">
    <property type="entry name" value="AASDHPPT_N"/>
    <property type="match status" value="1"/>
</dbReference>
<evidence type="ECO:0000256" key="2">
    <source>
        <dbReference type="ARBA" id="ARBA00022679"/>
    </source>
</evidence>
<name>A0A939G2W9_9BACT</name>
<proteinExistence type="inferred from homology"/>
<evidence type="ECO:0000259" key="3">
    <source>
        <dbReference type="Pfam" id="PF01648"/>
    </source>
</evidence>
<dbReference type="GO" id="GO:0019878">
    <property type="term" value="P:lysine biosynthetic process via aminoadipic acid"/>
    <property type="evidence" value="ECO:0007669"/>
    <property type="project" value="TreeGrafter"/>
</dbReference>
<dbReference type="InterPro" id="IPR050559">
    <property type="entry name" value="P-Pant_transferase_sf"/>
</dbReference>
<dbReference type="EMBL" id="JAFMYU010000002">
    <property type="protein sequence ID" value="MBO0930095.1"/>
    <property type="molecule type" value="Genomic_DNA"/>
</dbReference>
<accession>A0A939G2W9</accession>
<evidence type="ECO:0000313" key="5">
    <source>
        <dbReference type="EMBL" id="MBO0930095.1"/>
    </source>
</evidence>
<dbReference type="GO" id="GO:0000287">
    <property type="term" value="F:magnesium ion binding"/>
    <property type="evidence" value="ECO:0007669"/>
    <property type="project" value="InterPro"/>
</dbReference>
<dbReference type="Gene3D" id="3.90.470.20">
    <property type="entry name" value="4'-phosphopantetheinyl transferase domain"/>
    <property type="match status" value="2"/>
</dbReference>
<dbReference type="RefSeq" id="WP_207334058.1">
    <property type="nucleotide sequence ID" value="NZ_JAFMYU010000002.1"/>
</dbReference>
<evidence type="ECO:0000256" key="1">
    <source>
        <dbReference type="ARBA" id="ARBA00010990"/>
    </source>
</evidence>
<dbReference type="PANTHER" id="PTHR12215">
    <property type="entry name" value="PHOSPHOPANTETHEINE TRANSFERASE"/>
    <property type="match status" value="1"/>
</dbReference>
<dbReference type="GO" id="GO:0008897">
    <property type="term" value="F:holo-[acyl-carrier-protein] synthase activity"/>
    <property type="evidence" value="ECO:0007669"/>
    <property type="project" value="InterPro"/>
</dbReference>
<keyword evidence="6" id="KW-1185">Reference proteome</keyword>
<gene>
    <name evidence="5" type="ORF">J2I48_03775</name>
</gene>
<protein>
    <submittedName>
        <fullName evidence="5">4'-phosphopantetheinyl transferase superfamily protein</fullName>
    </submittedName>
</protein>
<evidence type="ECO:0000259" key="4">
    <source>
        <dbReference type="Pfam" id="PF22624"/>
    </source>
</evidence>
<dbReference type="InterPro" id="IPR055066">
    <property type="entry name" value="AASDHPPT_N"/>
</dbReference>
<dbReference type="SUPFAM" id="SSF56214">
    <property type="entry name" value="4'-phosphopantetheinyl transferase"/>
    <property type="match status" value="2"/>
</dbReference>
<keyword evidence="2 5" id="KW-0808">Transferase</keyword>
<reference evidence="5 6" key="1">
    <citation type="submission" date="2021-03" db="EMBL/GenBank/DDBJ databases">
        <title>Fibrella sp. HMF5036 genome sequencing and assembly.</title>
        <authorList>
            <person name="Kang H."/>
            <person name="Kim H."/>
            <person name="Bae S."/>
            <person name="Joh K."/>
        </authorList>
    </citation>
    <scope>NUCLEOTIDE SEQUENCE [LARGE SCALE GENOMIC DNA]</scope>
    <source>
        <strain evidence="5 6">HMF5036</strain>
    </source>
</reference>
<comment type="similarity">
    <text evidence="1">Belongs to the P-Pant transferase superfamily. Gsp/Sfp/HetI/AcpT family.</text>
</comment>
<dbReference type="Pfam" id="PF01648">
    <property type="entry name" value="ACPS"/>
    <property type="match status" value="1"/>
</dbReference>
<evidence type="ECO:0000313" key="6">
    <source>
        <dbReference type="Proteomes" id="UP000664795"/>
    </source>
</evidence>
<organism evidence="5 6">
    <name type="scientific">Fibrella aquatilis</name>
    <dbReference type="NCBI Taxonomy" id="2817059"/>
    <lineage>
        <taxon>Bacteria</taxon>
        <taxon>Pseudomonadati</taxon>
        <taxon>Bacteroidota</taxon>
        <taxon>Cytophagia</taxon>
        <taxon>Cytophagales</taxon>
        <taxon>Spirosomataceae</taxon>
        <taxon>Fibrella</taxon>
    </lineage>
</organism>
<dbReference type="Proteomes" id="UP000664795">
    <property type="component" value="Unassembled WGS sequence"/>
</dbReference>
<comment type="caution">
    <text evidence="5">The sequence shown here is derived from an EMBL/GenBank/DDBJ whole genome shotgun (WGS) entry which is preliminary data.</text>
</comment>
<sequence length="257" mass="28260">MSVLSGLPYALMPTVSCLLIPPVLWSVWQGSMPGQVPDNTISLFRCSLGHPLATPPPHWLTPTEWQRADRFYQPADRQRFVLGRALFRQVAGKLTGQPPEQVTLELGYRGKPVWVNNGGWHMNLAHADKWVLLALAQTPVGVDLETIQPAIDYKSLMASTFSNLEQQYVVEQADPRQAFYEGWTRKEALVKATGQGITDALPQLPVLTGTHTVPTALPNAAGNWNVAGFWVDTHHPAAVAWSGPLPTDHSPVTCFTV</sequence>
<dbReference type="PANTHER" id="PTHR12215:SF10">
    <property type="entry name" value="L-AMINOADIPATE-SEMIALDEHYDE DEHYDROGENASE-PHOSPHOPANTETHEINYL TRANSFERASE"/>
    <property type="match status" value="1"/>
</dbReference>
<feature type="domain" description="4'-phosphopantetheinyl transferase N-terminal" evidence="4">
    <location>
        <begin position="60"/>
        <end position="134"/>
    </location>
</feature>
<dbReference type="GO" id="GO:0005829">
    <property type="term" value="C:cytosol"/>
    <property type="evidence" value="ECO:0007669"/>
    <property type="project" value="TreeGrafter"/>
</dbReference>
<dbReference type="InterPro" id="IPR008278">
    <property type="entry name" value="4-PPantetheinyl_Trfase_dom"/>
</dbReference>
<dbReference type="InterPro" id="IPR037143">
    <property type="entry name" value="4-PPantetheinyl_Trfase_dom_sf"/>
</dbReference>
<dbReference type="AlphaFoldDB" id="A0A939G2W9"/>
<feature type="domain" description="4'-phosphopantetheinyl transferase" evidence="3">
    <location>
        <begin position="139"/>
        <end position="216"/>
    </location>
</feature>